<protein>
    <recommendedName>
        <fullName evidence="1">Hydantoinase/oxoprolinase N-terminal domain-containing protein</fullName>
    </recommendedName>
</protein>
<dbReference type="InterPro" id="IPR045079">
    <property type="entry name" value="Oxoprolinase-like"/>
</dbReference>
<dbReference type="PANTHER" id="PTHR11365:SF2">
    <property type="entry name" value="5-OXOPROLINASE"/>
    <property type="match status" value="1"/>
</dbReference>
<reference evidence="2" key="1">
    <citation type="submission" date="2018-05" db="EMBL/GenBank/DDBJ databases">
        <authorList>
            <person name="Lanie J.A."/>
            <person name="Ng W.-L."/>
            <person name="Kazmierczak K.M."/>
            <person name="Andrzejewski T.M."/>
            <person name="Davidsen T.M."/>
            <person name="Wayne K.J."/>
            <person name="Tettelin H."/>
            <person name="Glass J.I."/>
            <person name="Rusch D."/>
            <person name="Podicherti R."/>
            <person name="Tsui H.-C.T."/>
            <person name="Winkler M.E."/>
        </authorList>
    </citation>
    <scope>NUCLEOTIDE SEQUENCE</scope>
</reference>
<dbReference type="Pfam" id="PF05378">
    <property type="entry name" value="Hydant_A_N"/>
    <property type="match status" value="1"/>
</dbReference>
<accession>A0A382QLG8</accession>
<dbReference type="GO" id="GO:0005829">
    <property type="term" value="C:cytosol"/>
    <property type="evidence" value="ECO:0007669"/>
    <property type="project" value="TreeGrafter"/>
</dbReference>
<organism evidence="2">
    <name type="scientific">marine metagenome</name>
    <dbReference type="NCBI Taxonomy" id="408172"/>
    <lineage>
        <taxon>unclassified sequences</taxon>
        <taxon>metagenomes</taxon>
        <taxon>ecological metagenomes</taxon>
    </lineage>
</organism>
<evidence type="ECO:0000259" key="1">
    <source>
        <dbReference type="Pfam" id="PF05378"/>
    </source>
</evidence>
<name>A0A382QLG8_9ZZZZ</name>
<dbReference type="InterPro" id="IPR008040">
    <property type="entry name" value="Hydant_A_N"/>
</dbReference>
<dbReference type="GO" id="GO:0017168">
    <property type="term" value="F:5-oxoprolinase (ATP-hydrolyzing) activity"/>
    <property type="evidence" value="ECO:0007669"/>
    <property type="project" value="TreeGrafter"/>
</dbReference>
<dbReference type="AlphaFoldDB" id="A0A382QLG8"/>
<feature type="domain" description="Hydantoinase/oxoprolinase N-terminal" evidence="1">
    <location>
        <begin position="5"/>
        <end position="93"/>
    </location>
</feature>
<proteinExistence type="predicted"/>
<feature type="non-terminal residue" evidence="2">
    <location>
        <position position="120"/>
    </location>
</feature>
<dbReference type="GO" id="GO:0006749">
    <property type="term" value="P:glutathione metabolic process"/>
    <property type="evidence" value="ECO:0007669"/>
    <property type="project" value="TreeGrafter"/>
</dbReference>
<dbReference type="PANTHER" id="PTHR11365">
    <property type="entry name" value="5-OXOPROLINASE RELATED"/>
    <property type="match status" value="1"/>
</dbReference>
<dbReference type="SUPFAM" id="SSF53067">
    <property type="entry name" value="Actin-like ATPase domain"/>
    <property type="match status" value="1"/>
</dbReference>
<evidence type="ECO:0000313" key="2">
    <source>
        <dbReference type="EMBL" id="SVC86296.1"/>
    </source>
</evidence>
<sequence>MQSLRLGIDTGGTYTDAVLLNDADQVEASAKVLTNHQELVSSIRNVLDTLPQSRLRDTRLVSLSTTLGTNAVVERRGTPACLLLTGYNETQVRRARLHDLVAGGHCVLLAGAHDAAGNET</sequence>
<dbReference type="InterPro" id="IPR043129">
    <property type="entry name" value="ATPase_NBD"/>
</dbReference>
<gene>
    <name evidence="2" type="ORF">METZ01_LOCUS339150</name>
</gene>
<dbReference type="EMBL" id="UINC01115342">
    <property type="protein sequence ID" value="SVC86296.1"/>
    <property type="molecule type" value="Genomic_DNA"/>
</dbReference>